<dbReference type="OrthoDB" id="5875246at2759"/>
<evidence type="ECO:0000313" key="2">
    <source>
        <dbReference type="EMBL" id="RCN30773.1"/>
    </source>
</evidence>
<name>A0A368FF54_ANCCA</name>
<proteinExistence type="predicted"/>
<feature type="non-terminal residue" evidence="2">
    <location>
        <position position="1"/>
    </location>
</feature>
<evidence type="ECO:0000313" key="3">
    <source>
        <dbReference type="Proteomes" id="UP000252519"/>
    </source>
</evidence>
<dbReference type="EMBL" id="JOJR01001469">
    <property type="protein sequence ID" value="RCN30773.1"/>
    <property type="molecule type" value="Genomic_DNA"/>
</dbReference>
<feature type="region of interest" description="Disordered" evidence="1">
    <location>
        <begin position="91"/>
        <end position="150"/>
    </location>
</feature>
<dbReference type="Proteomes" id="UP000252519">
    <property type="component" value="Unassembled WGS sequence"/>
</dbReference>
<comment type="caution">
    <text evidence="2">The sequence shown here is derived from an EMBL/GenBank/DDBJ whole genome shotgun (WGS) entry which is preliminary data.</text>
</comment>
<feature type="compositionally biased region" description="Polar residues" evidence="1">
    <location>
        <begin position="108"/>
        <end position="120"/>
    </location>
</feature>
<dbReference type="AlphaFoldDB" id="A0A368FF54"/>
<evidence type="ECO:0000256" key="1">
    <source>
        <dbReference type="SAM" id="MobiDB-lite"/>
    </source>
</evidence>
<gene>
    <name evidence="2" type="ORF">ANCCAN_23453</name>
</gene>
<organism evidence="2 3">
    <name type="scientific">Ancylostoma caninum</name>
    <name type="common">Dog hookworm</name>
    <dbReference type="NCBI Taxonomy" id="29170"/>
    <lineage>
        <taxon>Eukaryota</taxon>
        <taxon>Metazoa</taxon>
        <taxon>Ecdysozoa</taxon>
        <taxon>Nematoda</taxon>
        <taxon>Chromadorea</taxon>
        <taxon>Rhabditida</taxon>
        <taxon>Rhabditina</taxon>
        <taxon>Rhabditomorpha</taxon>
        <taxon>Strongyloidea</taxon>
        <taxon>Ancylostomatidae</taxon>
        <taxon>Ancylostomatinae</taxon>
        <taxon>Ancylostoma</taxon>
    </lineage>
</organism>
<protein>
    <submittedName>
        <fullName evidence="2">Uncharacterized protein</fullName>
    </submittedName>
</protein>
<reference evidence="2 3" key="1">
    <citation type="submission" date="2014-10" db="EMBL/GenBank/DDBJ databases">
        <title>Draft genome of the hookworm Ancylostoma caninum.</title>
        <authorList>
            <person name="Mitreva M."/>
        </authorList>
    </citation>
    <scope>NUCLEOTIDE SEQUENCE [LARGE SCALE GENOMIC DNA]</scope>
    <source>
        <strain evidence="2 3">Baltimore</strain>
    </source>
</reference>
<accession>A0A368FF54</accession>
<sequence length="150" mass="16669">FFFPHYIFQENILNNNYFLKRVDADDGSIFSEDLQDLLPQNLQQMQATTSVSMEEPLPVYLIILLIVVGILVRGGDIHATAELREAVCGPEAEGQAGEATKANKRCVENSSAGTRTGVSRQSRERTPEILARSHRKSSSGTQKLVLIRTH</sequence>
<keyword evidence="3" id="KW-1185">Reference proteome</keyword>